<dbReference type="InterPro" id="IPR047677">
    <property type="entry name" value="GDCCVxC"/>
</dbReference>
<gene>
    <name evidence="1" type="ORF">DIU24_02280</name>
</gene>
<dbReference type="Proteomes" id="UP000262056">
    <property type="component" value="Unassembled WGS sequence"/>
</dbReference>
<name>A0A656PM62_UNCKA</name>
<sequence>MPHIKTDAVLTCPKCGRDQSATMPVNACQHFYKCIHCGEMLEPKNGDCCVFCSYSDSKCPPKQMEADNKF</sequence>
<evidence type="ECO:0000313" key="1">
    <source>
        <dbReference type="EMBL" id="HCQ40518.1"/>
    </source>
</evidence>
<reference evidence="1 2" key="1">
    <citation type="journal article" date="2018" name="Nat. Biotechnol.">
        <title>A standardized bacterial taxonomy based on genome phylogeny substantially revises the tree of life.</title>
        <authorList>
            <person name="Parks D.H."/>
            <person name="Chuvochina M."/>
            <person name="Waite D.W."/>
            <person name="Rinke C."/>
            <person name="Skarshewski A."/>
            <person name="Chaumeil P.A."/>
            <person name="Hugenholtz P."/>
        </authorList>
    </citation>
    <scope>NUCLEOTIDE SEQUENCE [LARGE SCALE GENOMIC DNA]</scope>
    <source>
        <strain evidence="1">UBA12021</strain>
    </source>
</reference>
<organism evidence="1 2">
    <name type="scientific">candidate division WWE3 bacterium</name>
    <dbReference type="NCBI Taxonomy" id="2053526"/>
    <lineage>
        <taxon>Bacteria</taxon>
        <taxon>Katanobacteria</taxon>
    </lineage>
</organism>
<dbReference type="NCBIfam" id="NF041374">
    <property type="entry name" value="GDCCVxC"/>
    <property type="match status" value="1"/>
</dbReference>
<dbReference type="AlphaFoldDB" id="A0A656PM62"/>
<comment type="caution">
    <text evidence="1">The sequence shown here is derived from an EMBL/GenBank/DDBJ whole genome shotgun (WGS) entry which is preliminary data.</text>
</comment>
<accession>A0A656PM62</accession>
<evidence type="ECO:0000313" key="2">
    <source>
        <dbReference type="Proteomes" id="UP000262056"/>
    </source>
</evidence>
<proteinExistence type="predicted"/>
<protein>
    <submittedName>
        <fullName evidence="1">Uncharacterized protein</fullName>
    </submittedName>
</protein>
<dbReference type="EMBL" id="DQFB01000003">
    <property type="protein sequence ID" value="HCQ40518.1"/>
    <property type="molecule type" value="Genomic_DNA"/>
</dbReference>